<proteinExistence type="predicted"/>
<accession>A0AAV9A8Q7</accession>
<protein>
    <submittedName>
        <fullName evidence="1">Uncharacterized protein</fullName>
    </submittedName>
</protein>
<name>A0AAV9A8Q7_ACOGR</name>
<organism evidence="1 2">
    <name type="scientific">Acorus gramineus</name>
    <name type="common">Dwarf sweet flag</name>
    <dbReference type="NCBI Taxonomy" id="55184"/>
    <lineage>
        <taxon>Eukaryota</taxon>
        <taxon>Viridiplantae</taxon>
        <taxon>Streptophyta</taxon>
        <taxon>Embryophyta</taxon>
        <taxon>Tracheophyta</taxon>
        <taxon>Spermatophyta</taxon>
        <taxon>Magnoliopsida</taxon>
        <taxon>Liliopsida</taxon>
        <taxon>Acoraceae</taxon>
        <taxon>Acorus</taxon>
    </lineage>
</organism>
<reference evidence="1" key="2">
    <citation type="submission" date="2023-06" db="EMBL/GenBank/DDBJ databases">
        <authorList>
            <person name="Ma L."/>
            <person name="Liu K.-W."/>
            <person name="Li Z."/>
            <person name="Hsiao Y.-Y."/>
            <person name="Qi Y."/>
            <person name="Fu T."/>
            <person name="Tang G."/>
            <person name="Zhang D."/>
            <person name="Sun W.-H."/>
            <person name="Liu D.-K."/>
            <person name="Li Y."/>
            <person name="Chen G.-Z."/>
            <person name="Liu X.-D."/>
            <person name="Liao X.-Y."/>
            <person name="Jiang Y.-T."/>
            <person name="Yu X."/>
            <person name="Hao Y."/>
            <person name="Huang J."/>
            <person name="Zhao X.-W."/>
            <person name="Ke S."/>
            <person name="Chen Y.-Y."/>
            <person name="Wu W.-L."/>
            <person name="Hsu J.-L."/>
            <person name="Lin Y.-F."/>
            <person name="Huang M.-D."/>
            <person name="Li C.-Y."/>
            <person name="Huang L."/>
            <person name="Wang Z.-W."/>
            <person name="Zhao X."/>
            <person name="Zhong W.-Y."/>
            <person name="Peng D.-H."/>
            <person name="Ahmad S."/>
            <person name="Lan S."/>
            <person name="Zhang J.-S."/>
            <person name="Tsai W.-C."/>
            <person name="Van De Peer Y."/>
            <person name="Liu Z.-J."/>
        </authorList>
    </citation>
    <scope>NUCLEOTIDE SEQUENCE</scope>
    <source>
        <strain evidence="1">SCP</strain>
        <tissue evidence="1">Leaves</tissue>
    </source>
</reference>
<dbReference type="Proteomes" id="UP001179952">
    <property type="component" value="Unassembled WGS sequence"/>
</dbReference>
<reference evidence="1" key="1">
    <citation type="journal article" date="2023" name="Nat. Commun.">
        <title>Diploid and tetraploid genomes of Acorus and the evolution of monocots.</title>
        <authorList>
            <person name="Ma L."/>
            <person name="Liu K.W."/>
            <person name="Li Z."/>
            <person name="Hsiao Y.Y."/>
            <person name="Qi Y."/>
            <person name="Fu T."/>
            <person name="Tang G.D."/>
            <person name="Zhang D."/>
            <person name="Sun W.H."/>
            <person name="Liu D.K."/>
            <person name="Li Y."/>
            <person name="Chen G.Z."/>
            <person name="Liu X.D."/>
            <person name="Liao X.Y."/>
            <person name="Jiang Y.T."/>
            <person name="Yu X."/>
            <person name="Hao Y."/>
            <person name="Huang J."/>
            <person name="Zhao X.W."/>
            <person name="Ke S."/>
            <person name="Chen Y.Y."/>
            <person name="Wu W.L."/>
            <person name="Hsu J.L."/>
            <person name="Lin Y.F."/>
            <person name="Huang M.D."/>
            <person name="Li C.Y."/>
            <person name="Huang L."/>
            <person name="Wang Z.W."/>
            <person name="Zhao X."/>
            <person name="Zhong W.Y."/>
            <person name="Peng D.H."/>
            <person name="Ahmad S."/>
            <person name="Lan S."/>
            <person name="Zhang J.S."/>
            <person name="Tsai W.C."/>
            <person name="Van de Peer Y."/>
            <person name="Liu Z.J."/>
        </authorList>
    </citation>
    <scope>NUCLEOTIDE SEQUENCE</scope>
    <source>
        <strain evidence="1">SCP</strain>
    </source>
</reference>
<dbReference type="AlphaFoldDB" id="A0AAV9A8Q7"/>
<evidence type="ECO:0000313" key="2">
    <source>
        <dbReference type="Proteomes" id="UP001179952"/>
    </source>
</evidence>
<gene>
    <name evidence="1" type="ORF">QJS04_geneDACA013340</name>
</gene>
<evidence type="ECO:0000313" key="1">
    <source>
        <dbReference type="EMBL" id="KAK1260320.1"/>
    </source>
</evidence>
<keyword evidence="2" id="KW-1185">Reference proteome</keyword>
<sequence>MLTASGTRGRSAAPLLKKSLGKLQLLLRLQLRLSDHWGKTCARGEPHAQ</sequence>
<comment type="caution">
    <text evidence="1">The sequence shown here is derived from an EMBL/GenBank/DDBJ whole genome shotgun (WGS) entry which is preliminary data.</text>
</comment>
<dbReference type="EMBL" id="JAUJYN010000011">
    <property type="protein sequence ID" value="KAK1260320.1"/>
    <property type="molecule type" value="Genomic_DNA"/>
</dbReference>